<gene>
    <name evidence="1" type="ORF">DPMN_012004</name>
</gene>
<dbReference type="InterPro" id="IPR021109">
    <property type="entry name" value="Peptidase_aspartic_dom_sf"/>
</dbReference>
<dbReference type="Proteomes" id="UP000828390">
    <property type="component" value="Unassembled WGS sequence"/>
</dbReference>
<dbReference type="GO" id="GO:0004190">
    <property type="term" value="F:aspartic-type endopeptidase activity"/>
    <property type="evidence" value="ECO:0007669"/>
    <property type="project" value="InterPro"/>
</dbReference>
<organism evidence="1 2">
    <name type="scientific">Dreissena polymorpha</name>
    <name type="common">Zebra mussel</name>
    <name type="synonym">Mytilus polymorpha</name>
    <dbReference type="NCBI Taxonomy" id="45954"/>
    <lineage>
        <taxon>Eukaryota</taxon>
        <taxon>Metazoa</taxon>
        <taxon>Spiralia</taxon>
        <taxon>Lophotrochozoa</taxon>
        <taxon>Mollusca</taxon>
        <taxon>Bivalvia</taxon>
        <taxon>Autobranchia</taxon>
        <taxon>Heteroconchia</taxon>
        <taxon>Euheterodonta</taxon>
        <taxon>Imparidentia</taxon>
        <taxon>Neoheterodontei</taxon>
        <taxon>Myida</taxon>
        <taxon>Dreissenoidea</taxon>
        <taxon>Dreissenidae</taxon>
        <taxon>Dreissena</taxon>
    </lineage>
</organism>
<dbReference type="CDD" id="cd00303">
    <property type="entry name" value="retropepsin_like"/>
    <property type="match status" value="1"/>
</dbReference>
<evidence type="ECO:0000313" key="1">
    <source>
        <dbReference type="EMBL" id="KAH3887982.1"/>
    </source>
</evidence>
<evidence type="ECO:0000313" key="2">
    <source>
        <dbReference type="Proteomes" id="UP000828390"/>
    </source>
</evidence>
<protein>
    <submittedName>
        <fullName evidence="1">Uncharacterized protein</fullName>
    </submittedName>
</protein>
<proteinExistence type="predicted"/>
<dbReference type="Gene3D" id="2.40.70.10">
    <property type="entry name" value="Acid Proteases"/>
    <property type="match status" value="1"/>
</dbReference>
<reference evidence="1" key="2">
    <citation type="submission" date="2020-11" db="EMBL/GenBank/DDBJ databases">
        <authorList>
            <person name="McCartney M.A."/>
            <person name="Auch B."/>
            <person name="Kono T."/>
            <person name="Mallez S."/>
            <person name="Becker A."/>
            <person name="Gohl D.M."/>
            <person name="Silverstein K.A.T."/>
            <person name="Koren S."/>
            <person name="Bechman K.B."/>
            <person name="Herman A."/>
            <person name="Abrahante J.E."/>
            <person name="Garbe J."/>
        </authorList>
    </citation>
    <scope>NUCLEOTIDE SEQUENCE</scope>
    <source>
        <strain evidence="1">Duluth1</strain>
        <tissue evidence="1">Whole animal</tissue>
    </source>
</reference>
<sequence>MIGDANLFTITIKGKETTALIDSGSQVSVVAEMFYNEMTTKPELMSLNEFNLALKAGNGTQISYSGYYQANIGSNILDVKIEAILLDSPVGCSHVSAHVIIGTNIIRQMKHMCSDDCPDD</sequence>
<dbReference type="PROSITE" id="PS00141">
    <property type="entry name" value="ASP_PROTEASE"/>
    <property type="match status" value="1"/>
</dbReference>
<keyword evidence="2" id="KW-1185">Reference proteome</keyword>
<accession>A0A9D4N772</accession>
<dbReference type="InterPro" id="IPR001969">
    <property type="entry name" value="Aspartic_peptidase_AS"/>
</dbReference>
<dbReference type="GO" id="GO:0006508">
    <property type="term" value="P:proteolysis"/>
    <property type="evidence" value="ECO:0007669"/>
    <property type="project" value="InterPro"/>
</dbReference>
<dbReference type="AlphaFoldDB" id="A0A9D4N772"/>
<dbReference type="EMBL" id="JAIWYP010000001">
    <property type="protein sequence ID" value="KAH3887982.1"/>
    <property type="molecule type" value="Genomic_DNA"/>
</dbReference>
<name>A0A9D4N772_DREPO</name>
<dbReference type="SUPFAM" id="SSF50630">
    <property type="entry name" value="Acid proteases"/>
    <property type="match status" value="1"/>
</dbReference>
<reference evidence="1" key="1">
    <citation type="journal article" date="2019" name="bioRxiv">
        <title>The Genome of the Zebra Mussel, Dreissena polymorpha: A Resource for Invasive Species Research.</title>
        <authorList>
            <person name="McCartney M.A."/>
            <person name="Auch B."/>
            <person name="Kono T."/>
            <person name="Mallez S."/>
            <person name="Zhang Y."/>
            <person name="Obille A."/>
            <person name="Becker A."/>
            <person name="Abrahante J.E."/>
            <person name="Garbe J."/>
            <person name="Badalamenti J.P."/>
            <person name="Herman A."/>
            <person name="Mangelson H."/>
            <person name="Liachko I."/>
            <person name="Sullivan S."/>
            <person name="Sone E.D."/>
            <person name="Koren S."/>
            <person name="Silverstein K.A.T."/>
            <person name="Beckman K.B."/>
            <person name="Gohl D.M."/>
        </authorList>
    </citation>
    <scope>NUCLEOTIDE SEQUENCE</scope>
    <source>
        <strain evidence="1">Duluth1</strain>
        <tissue evidence="1">Whole animal</tissue>
    </source>
</reference>
<comment type="caution">
    <text evidence="1">The sequence shown here is derived from an EMBL/GenBank/DDBJ whole genome shotgun (WGS) entry which is preliminary data.</text>
</comment>